<sequence>MPSSRPDQYLNGTGYLFYLILPNIIVSRRPLKLITLNPDHDILVFVLDFFGY</sequence>
<keyword evidence="2" id="KW-1185">Reference proteome</keyword>
<accession>A0A9P5XWI8</accession>
<dbReference type="EMBL" id="MU150350">
    <property type="protein sequence ID" value="KAF9458083.1"/>
    <property type="molecule type" value="Genomic_DNA"/>
</dbReference>
<dbReference type="AlphaFoldDB" id="A0A9P5XWI8"/>
<evidence type="ECO:0000313" key="2">
    <source>
        <dbReference type="Proteomes" id="UP000807353"/>
    </source>
</evidence>
<evidence type="ECO:0000313" key="1">
    <source>
        <dbReference type="EMBL" id="KAF9458083.1"/>
    </source>
</evidence>
<gene>
    <name evidence="1" type="ORF">BDZ94DRAFT_1271581</name>
</gene>
<proteinExistence type="predicted"/>
<dbReference type="Proteomes" id="UP000807353">
    <property type="component" value="Unassembled WGS sequence"/>
</dbReference>
<name>A0A9P5XWI8_9AGAR</name>
<comment type="caution">
    <text evidence="1">The sequence shown here is derived from an EMBL/GenBank/DDBJ whole genome shotgun (WGS) entry which is preliminary data.</text>
</comment>
<reference evidence="1" key="1">
    <citation type="submission" date="2020-11" db="EMBL/GenBank/DDBJ databases">
        <authorList>
            <consortium name="DOE Joint Genome Institute"/>
            <person name="Ahrendt S."/>
            <person name="Riley R."/>
            <person name="Andreopoulos W."/>
            <person name="Labutti K."/>
            <person name="Pangilinan J."/>
            <person name="Ruiz-Duenas F.J."/>
            <person name="Barrasa J.M."/>
            <person name="Sanchez-Garcia M."/>
            <person name="Camarero S."/>
            <person name="Miyauchi S."/>
            <person name="Serrano A."/>
            <person name="Linde D."/>
            <person name="Babiker R."/>
            <person name="Drula E."/>
            <person name="Ayuso-Fernandez I."/>
            <person name="Pacheco R."/>
            <person name="Padilla G."/>
            <person name="Ferreira P."/>
            <person name="Barriuso J."/>
            <person name="Kellner H."/>
            <person name="Castanera R."/>
            <person name="Alfaro M."/>
            <person name="Ramirez L."/>
            <person name="Pisabarro A.G."/>
            <person name="Kuo A."/>
            <person name="Tritt A."/>
            <person name="Lipzen A."/>
            <person name="He G."/>
            <person name="Yan M."/>
            <person name="Ng V."/>
            <person name="Cullen D."/>
            <person name="Martin F."/>
            <person name="Rosso M.-N."/>
            <person name="Henrissat B."/>
            <person name="Hibbett D."/>
            <person name="Martinez A.T."/>
            <person name="Grigoriev I.V."/>
        </authorList>
    </citation>
    <scope>NUCLEOTIDE SEQUENCE</scope>
    <source>
        <strain evidence="1">CBS 247.69</strain>
    </source>
</reference>
<organism evidence="1 2">
    <name type="scientific">Collybia nuda</name>
    <dbReference type="NCBI Taxonomy" id="64659"/>
    <lineage>
        <taxon>Eukaryota</taxon>
        <taxon>Fungi</taxon>
        <taxon>Dikarya</taxon>
        <taxon>Basidiomycota</taxon>
        <taxon>Agaricomycotina</taxon>
        <taxon>Agaricomycetes</taxon>
        <taxon>Agaricomycetidae</taxon>
        <taxon>Agaricales</taxon>
        <taxon>Tricholomatineae</taxon>
        <taxon>Clitocybaceae</taxon>
        <taxon>Collybia</taxon>
    </lineage>
</organism>
<protein>
    <submittedName>
        <fullName evidence="1">Uncharacterized protein</fullName>
    </submittedName>
</protein>